<proteinExistence type="predicted"/>
<feature type="compositionally biased region" description="Polar residues" evidence="1">
    <location>
        <begin position="516"/>
        <end position="527"/>
    </location>
</feature>
<dbReference type="RefSeq" id="XP_021844543.2">
    <property type="nucleotide sequence ID" value="XM_021988851.2"/>
</dbReference>
<feature type="region of interest" description="Disordered" evidence="1">
    <location>
        <begin position="615"/>
        <end position="661"/>
    </location>
</feature>
<feature type="region of interest" description="Disordered" evidence="1">
    <location>
        <begin position="115"/>
        <end position="142"/>
    </location>
</feature>
<dbReference type="InterPro" id="IPR053063">
    <property type="entry name" value="PWWP_domain_containing_PDP"/>
</dbReference>
<dbReference type="InterPro" id="IPR000313">
    <property type="entry name" value="PWWP_dom"/>
</dbReference>
<reference evidence="4" key="2">
    <citation type="submission" date="2025-08" db="UniProtKB">
        <authorList>
            <consortium name="RefSeq"/>
        </authorList>
    </citation>
    <scope>IDENTIFICATION</scope>
    <source>
        <tissue evidence="4">Leaf</tissue>
    </source>
</reference>
<dbReference type="PANTHER" id="PTHR42851:SF4">
    <property type="entry name" value="PWWP DOMAIN-CONTAINING PROTEIN"/>
    <property type="match status" value="1"/>
</dbReference>
<evidence type="ECO:0000313" key="3">
    <source>
        <dbReference type="Proteomes" id="UP000813463"/>
    </source>
</evidence>
<gene>
    <name evidence="4" type="primary">LOC110784396</name>
</gene>
<accession>A0A9R0I8F1</accession>
<dbReference type="Proteomes" id="UP000813463">
    <property type="component" value="Chromosome 6"/>
</dbReference>
<protein>
    <submittedName>
        <fullName evidence="4">PWWP domain-containing protein 5</fullName>
    </submittedName>
</protein>
<dbReference type="SUPFAM" id="SSF63748">
    <property type="entry name" value="Tudor/PWWP/MBT"/>
    <property type="match status" value="1"/>
</dbReference>
<feature type="region of interest" description="Disordered" evidence="1">
    <location>
        <begin position="498"/>
        <end position="527"/>
    </location>
</feature>
<dbReference type="AlphaFoldDB" id="A0A9R0I8F1"/>
<dbReference type="KEGG" id="soe:110784396"/>
<dbReference type="PROSITE" id="PS50812">
    <property type="entry name" value="PWWP"/>
    <property type="match status" value="1"/>
</dbReference>
<keyword evidence="3" id="KW-1185">Reference proteome</keyword>
<organism evidence="3 4">
    <name type="scientific">Spinacia oleracea</name>
    <name type="common">Spinach</name>
    <dbReference type="NCBI Taxonomy" id="3562"/>
    <lineage>
        <taxon>Eukaryota</taxon>
        <taxon>Viridiplantae</taxon>
        <taxon>Streptophyta</taxon>
        <taxon>Embryophyta</taxon>
        <taxon>Tracheophyta</taxon>
        <taxon>Spermatophyta</taxon>
        <taxon>Magnoliopsida</taxon>
        <taxon>eudicotyledons</taxon>
        <taxon>Gunneridae</taxon>
        <taxon>Pentapetalae</taxon>
        <taxon>Caryophyllales</taxon>
        <taxon>Chenopodiaceae</taxon>
        <taxon>Chenopodioideae</taxon>
        <taxon>Anserineae</taxon>
        <taxon>Spinacia</taxon>
    </lineage>
</organism>
<dbReference type="GeneID" id="110784396"/>
<dbReference type="CDD" id="cd05162">
    <property type="entry name" value="PWWP"/>
    <property type="match status" value="1"/>
</dbReference>
<dbReference type="SMART" id="SM00293">
    <property type="entry name" value="PWWP"/>
    <property type="match status" value="1"/>
</dbReference>
<dbReference type="Gene3D" id="2.30.30.140">
    <property type="match status" value="1"/>
</dbReference>
<sequence>MPDYLGRMVSKIDPTLETDVHYVPVNGSPGANLVSTPRQVGDRELDKPSLPLKSFYEGVDKGPEYEQGLLLLENLEHSPANVLGVDTHMEDIQEEPEQAVYTGVVKSLEEQEVDYELVSDSAKPRSKEEKNDKGASPKPGSFSIDHHISYHLPSDHEGKFAVYDLVWGKVKSHPWWPGQIFYPSDSSETAMKYYKKDCYLVAYFGDRTFAWNEASVLKPFRNHFSQAERQNNSEAFQNAVSCALEEVARRVELGLACSCLCEETYGKIKYQIVENSGIKEESSKREGVDRSTDVDSFQPDKLIEYVRALALFPSSGVERLELVIAKAQLLAFNQLRGSAALPEFQYYEGLVEYDADTIPRNQGMSGEVEHVEQKTRVITKTGPRKRKHSLNDVVHQRIKEKNMTELMGGTTYYLDGEFDSHEEDDFILPSPSAGAKRKSPGFFTDDFTIPQSRKTVSVAKVVHTTSPNPQQSFKVGDCIRRVASQLTGSSAILKRCSEGSNNKQLGDGADEVSEPPSDTLTESTSKQSSLDVMLSQLRLSAREPMKRYSFLGDILSFFSEFRNLAVITQRKRMRKGAGRKKKPSVSVVGSPETFEFDDRNDSYWTDMVVQDKDMVVQNKDKAKPARHSQKRKVERVVSGGHEKPLQPNPRKNSRKQFYHGDHDSVPAIPTGNQKQLDLPTELWLNFGDMGSVPSEVNLNKMFRCFGPLKESETEIDMQSSRARVVFKKRTDAEVAYSSAASYNIFGSTTVNYQLNNTPFVSVRSSPLALTNEKENAT</sequence>
<name>A0A9R0I8F1_SPIOL</name>
<feature type="domain" description="PWWP" evidence="2">
    <location>
        <begin position="162"/>
        <end position="223"/>
    </location>
</feature>
<feature type="compositionally biased region" description="Basic and acidic residues" evidence="1">
    <location>
        <begin position="122"/>
        <end position="135"/>
    </location>
</feature>
<reference evidence="3" key="1">
    <citation type="journal article" date="2021" name="Nat. Commun.">
        <title>Genomic analyses provide insights into spinach domestication and the genetic basis of agronomic traits.</title>
        <authorList>
            <person name="Cai X."/>
            <person name="Sun X."/>
            <person name="Xu C."/>
            <person name="Sun H."/>
            <person name="Wang X."/>
            <person name="Ge C."/>
            <person name="Zhang Z."/>
            <person name="Wang Q."/>
            <person name="Fei Z."/>
            <person name="Jiao C."/>
            <person name="Wang Q."/>
        </authorList>
    </citation>
    <scope>NUCLEOTIDE SEQUENCE [LARGE SCALE GENOMIC DNA]</scope>
    <source>
        <strain evidence="3">cv. Varoflay</strain>
    </source>
</reference>
<dbReference type="PANTHER" id="PTHR42851">
    <property type="entry name" value="ALDOLASE-RELATED"/>
    <property type="match status" value="1"/>
</dbReference>
<feature type="compositionally biased region" description="Basic residues" evidence="1">
    <location>
        <begin position="624"/>
        <end position="633"/>
    </location>
</feature>
<evidence type="ECO:0000313" key="4">
    <source>
        <dbReference type="RefSeq" id="XP_021844543.2"/>
    </source>
</evidence>
<evidence type="ECO:0000259" key="2">
    <source>
        <dbReference type="PROSITE" id="PS50812"/>
    </source>
</evidence>
<evidence type="ECO:0000256" key="1">
    <source>
        <dbReference type="SAM" id="MobiDB-lite"/>
    </source>
</evidence>
<dbReference type="Pfam" id="PF00855">
    <property type="entry name" value="PWWP"/>
    <property type="match status" value="1"/>
</dbReference>